<dbReference type="Proteomes" id="UP001242045">
    <property type="component" value="Unassembled WGS sequence"/>
</dbReference>
<dbReference type="EMBL" id="JAUSRD010000002">
    <property type="protein sequence ID" value="MDP9891886.1"/>
    <property type="molecule type" value="Genomic_DNA"/>
</dbReference>
<evidence type="ECO:0000313" key="3">
    <source>
        <dbReference type="Proteomes" id="UP001242045"/>
    </source>
</evidence>
<feature type="chain" id="PRO_5043331104" description="DUF4148 domain-containing protein" evidence="1">
    <location>
        <begin position="26"/>
        <end position="160"/>
    </location>
</feature>
<dbReference type="RefSeq" id="WP_307684010.1">
    <property type="nucleotide sequence ID" value="NZ_JAUSRD010000002.1"/>
</dbReference>
<gene>
    <name evidence="2" type="ORF">J2W31_000989</name>
</gene>
<evidence type="ECO:0000256" key="1">
    <source>
        <dbReference type="SAM" id="SignalP"/>
    </source>
</evidence>
<keyword evidence="1" id="KW-0732">Signal</keyword>
<sequence length="160" mass="16149">MKKLNAAMAALAATVMLTAAGAASAQSLTRAEVVAQLKAAQASGQLAALTGEDSGSAYLSRHFQSSEPRAEVKAELAQAKADGTLGVLVATDSGSAYLSRNFKSTEPRAEVKAELATAEKSGHFDALYGEDSGSFFLAHGGNAVATNSAVAMATPQSAGQ</sequence>
<dbReference type="AlphaFoldDB" id="A0AAW8CVH7"/>
<reference evidence="2" key="1">
    <citation type="submission" date="2023-07" db="EMBL/GenBank/DDBJ databases">
        <title>Sorghum-associated microbial communities from plants grown in Nebraska, USA.</title>
        <authorList>
            <person name="Schachtman D."/>
        </authorList>
    </citation>
    <scope>NUCLEOTIDE SEQUENCE</scope>
    <source>
        <strain evidence="2">DS3754</strain>
    </source>
</reference>
<organism evidence="2 3">
    <name type="scientific">Variovorax boronicumulans</name>
    <dbReference type="NCBI Taxonomy" id="436515"/>
    <lineage>
        <taxon>Bacteria</taxon>
        <taxon>Pseudomonadati</taxon>
        <taxon>Pseudomonadota</taxon>
        <taxon>Betaproteobacteria</taxon>
        <taxon>Burkholderiales</taxon>
        <taxon>Comamonadaceae</taxon>
        <taxon>Variovorax</taxon>
    </lineage>
</organism>
<protein>
    <recommendedName>
        <fullName evidence="4">DUF4148 domain-containing protein</fullName>
    </recommendedName>
</protein>
<accession>A0AAW8CVH7</accession>
<comment type="caution">
    <text evidence="2">The sequence shown here is derived from an EMBL/GenBank/DDBJ whole genome shotgun (WGS) entry which is preliminary data.</text>
</comment>
<name>A0AAW8CVH7_9BURK</name>
<evidence type="ECO:0008006" key="4">
    <source>
        <dbReference type="Google" id="ProtNLM"/>
    </source>
</evidence>
<evidence type="ECO:0000313" key="2">
    <source>
        <dbReference type="EMBL" id="MDP9891886.1"/>
    </source>
</evidence>
<proteinExistence type="predicted"/>
<feature type="signal peptide" evidence="1">
    <location>
        <begin position="1"/>
        <end position="25"/>
    </location>
</feature>